<dbReference type="InterPro" id="IPR036986">
    <property type="entry name" value="S4_RNA-bd_sf"/>
</dbReference>
<dbReference type="InterPro" id="IPR042092">
    <property type="entry name" value="PsdUridine_s_RsuA/RluB/E/F_cat"/>
</dbReference>
<evidence type="ECO:0000256" key="4">
    <source>
        <dbReference type="RuleBase" id="RU003887"/>
    </source>
</evidence>
<dbReference type="PROSITE" id="PS01149">
    <property type="entry name" value="PSI_RSU"/>
    <property type="match status" value="1"/>
</dbReference>
<dbReference type="Gene3D" id="3.10.290.10">
    <property type="entry name" value="RNA-binding S4 domain"/>
    <property type="match status" value="1"/>
</dbReference>
<dbReference type="FunFam" id="3.10.290.10:FF:000003">
    <property type="entry name" value="Pseudouridine synthase"/>
    <property type="match status" value="1"/>
</dbReference>
<dbReference type="EMBL" id="JQNX01000004">
    <property type="protein sequence ID" value="KIE58519.1"/>
    <property type="molecule type" value="Genomic_DNA"/>
</dbReference>
<sequence length="251" mass="28766">MKENPRMVEPIRINRYLASCGLGSRRSCEAFIRSGLVKVNDKIVRSLSVKINPQDKVEINGQILYPLKKDYILFYKPRGFLCSKTGLIGERTIYHILPPSFQKYFYVGRLDKDSEGLILLTNDGLLANKILHPKFHIPKTYLVSLATPFDENSKKALLRGMYMEGKIAKVQDVQIKEKNKLKIILTQGIKRQIRNMLSILGYKVTRLQRISLGPLTLKGLYIGQYRRLTKKEIDLLYAAIEAAQIKQPNSI</sequence>
<dbReference type="InterPro" id="IPR050343">
    <property type="entry name" value="RsuA_PseudoU_synthase"/>
</dbReference>
<feature type="domain" description="RNA-binding S4" evidence="5">
    <location>
        <begin position="11"/>
        <end position="72"/>
    </location>
</feature>
<protein>
    <recommendedName>
        <fullName evidence="4">Pseudouridine synthase</fullName>
        <ecNumber evidence="4">5.4.99.-</ecNumber>
    </recommendedName>
</protein>
<dbReference type="CDD" id="cd00165">
    <property type="entry name" value="S4"/>
    <property type="match status" value="1"/>
</dbReference>
<keyword evidence="2 4" id="KW-0413">Isomerase</keyword>
<dbReference type="STRING" id="1202785.A946_06420"/>
<dbReference type="InterPro" id="IPR006145">
    <property type="entry name" value="PsdUridine_synth_RsuA/RluA"/>
</dbReference>
<dbReference type="AlphaFoldDB" id="A0A0C1UQ39"/>
<dbReference type="EMBL" id="CP037899">
    <property type="protein sequence ID" value="QDQ43336.1"/>
    <property type="molecule type" value="Genomic_DNA"/>
</dbReference>
<dbReference type="PROSITE" id="PS50889">
    <property type="entry name" value="S4"/>
    <property type="match status" value="1"/>
</dbReference>
<dbReference type="OrthoDB" id="9807213at2"/>
<dbReference type="EC" id="5.4.99.-" evidence="4"/>
<dbReference type="SMART" id="SM00363">
    <property type="entry name" value="S4"/>
    <property type="match status" value="1"/>
</dbReference>
<dbReference type="NCBIfam" id="TIGR00093">
    <property type="entry name" value="pseudouridine synthase"/>
    <property type="match status" value="1"/>
</dbReference>
<evidence type="ECO:0000259" key="5">
    <source>
        <dbReference type="SMART" id="SM00363"/>
    </source>
</evidence>
<evidence type="ECO:0000256" key="3">
    <source>
        <dbReference type="PROSITE-ProRule" id="PRU00182"/>
    </source>
</evidence>
<evidence type="ECO:0000313" key="6">
    <source>
        <dbReference type="EMBL" id="KIE58519.1"/>
    </source>
</evidence>
<keyword evidence="8" id="KW-1185">Reference proteome</keyword>
<proteinExistence type="inferred from homology"/>
<evidence type="ECO:0000313" key="7">
    <source>
        <dbReference type="EMBL" id="QDQ43336.1"/>
    </source>
</evidence>
<evidence type="ECO:0000313" key="8">
    <source>
        <dbReference type="Proteomes" id="UP000031594"/>
    </source>
</evidence>
<dbReference type="InterPro" id="IPR020094">
    <property type="entry name" value="TruA/RsuA/RluB/E/F_N"/>
</dbReference>
<dbReference type="GO" id="GO:0003723">
    <property type="term" value="F:RNA binding"/>
    <property type="evidence" value="ECO:0007669"/>
    <property type="project" value="UniProtKB-KW"/>
</dbReference>
<name>A0A0C1UQ39_9BACT</name>
<dbReference type="Gene3D" id="3.30.70.580">
    <property type="entry name" value="Pseudouridine synthase I, catalytic domain, N-terminal subdomain"/>
    <property type="match status" value="1"/>
</dbReference>
<evidence type="ECO:0000313" key="9">
    <source>
        <dbReference type="Proteomes" id="UP000315925"/>
    </source>
</evidence>
<dbReference type="KEGG" id="mkc:kam1_2128"/>
<accession>A0A0C1UQ39</accession>
<dbReference type="Proteomes" id="UP000315925">
    <property type="component" value="Chromosome"/>
</dbReference>
<dbReference type="Pfam" id="PF00849">
    <property type="entry name" value="PseudoU_synth_2"/>
    <property type="match status" value="1"/>
</dbReference>
<dbReference type="InterPro" id="IPR018496">
    <property type="entry name" value="PsdUridine_synth_RsuA/RluB_CS"/>
</dbReference>
<dbReference type="Pfam" id="PF01479">
    <property type="entry name" value="S4"/>
    <property type="match status" value="1"/>
</dbReference>
<gene>
    <name evidence="6" type="ORF">A946_06420</name>
    <name evidence="7" type="ORF">kam1_2128</name>
</gene>
<dbReference type="GO" id="GO:0000455">
    <property type="term" value="P:enzyme-directed rRNA pseudouridine synthesis"/>
    <property type="evidence" value="ECO:0007669"/>
    <property type="project" value="UniProtKB-ARBA"/>
</dbReference>
<dbReference type="Proteomes" id="UP000031594">
    <property type="component" value="Unassembled WGS sequence"/>
</dbReference>
<reference evidence="7" key="2">
    <citation type="journal article" date="2019" name="BMC Genomics">
        <title>Complete genome sequence analysis of the thermoacidophilic verrucomicrobial methanotroph 'Candidatus Methylacidiphilum kamchatkense' strain Kam1 and comparison with its closest relatives.</title>
        <authorList>
            <person name="Kruse T."/>
            <person name="Ratnadevi C.M."/>
            <person name="Erikstad H.A."/>
            <person name="Birkeland N.K."/>
        </authorList>
    </citation>
    <scope>NUCLEOTIDE SEQUENCE</scope>
    <source>
        <strain evidence="7">Kam1</strain>
    </source>
</reference>
<dbReference type="SUPFAM" id="SSF55174">
    <property type="entry name" value="Alpha-L RNA-binding motif"/>
    <property type="match status" value="1"/>
</dbReference>
<dbReference type="PANTHER" id="PTHR47683">
    <property type="entry name" value="PSEUDOURIDINE SYNTHASE FAMILY PROTEIN-RELATED"/>
    <property type="match status" value="1"/>
</dbReference>
<dbReference type="InterPro" id="IPR002942">
    <property type="entry name" value="S4_RNA-bd"/>
</dbReference>
<evidence type="ECO:0000256" key="1">
    <source>
        <dbReference type="ARBA" id="ARBA00008348"/>
    </source>
</evidence>
<reference evidence="6 8" key="1">
    <citation type="submission" date="2014-08" db="EMBL/GenBank/DDBJ databases">
        <title>Methylacidiphilum kamchatkense strain Kam1 draft genome sequence.</title>
        <authorList>
            <person name="Birkeland N.-K."/>
            <person name="Erikstad H.A."/>
        </authorList>
    </citation>
    <scope>NUCLEOTIDE SEQUENCE [LARGE SCALE GENOMIC DNA]</scope>
    <source>
        <strain evidence="6 8">Kam1</strain>
    </source>
</reference>
<evidence type="ECO:0000256" key="2">
    <source>
        <dbReference type="ARBA" id="ARBA00023235"/>
    </source>
</evidence>
<reference evidence="9" key="3">
    <citation type="submission" date="2019-03" db="EMBL/GenBank/DDBJ databases">
        <title>Complete genome of Methylacidiphilum kamchatkense Kam1.</title>
        <authorList>
            <person name="Kruse T."/>
            <person name="Murarilal Ratnadevi C."/>
            <person name="Erikstad H.-A."/>
            <person name="Birkeland N.-K."/>
        </authorList>
    </citation>
    <scope>NUCLEOTIDE SEQUENCE [LARGE SCALE GENOMIC DNA]</scope>
    <source>
        <strain evidence="9">kam1</strain>
    </source>
</reference>
<keyword evidence="3" id="KW-0694">RNA-binding</keyword>
<comment type="similarity">
    <text evidence="1 4">Belongs to the pseudouridine synthase RsuA family.</text>
</comment>
<dbReference type="InterPro" id="IPR000748">
    <property type="entry name" value="PsdUridine_synth_RsuA/RluB/E/F"/>
</dbReference>
<dbReference type="Gene3D" id="3.30.70.1560">
    <property type="entry name" value="Alpha-L RNA-binding motif"/>
    <property type="match status" value="1"/>
</dbReference>
<dbReference type="GO" id="GO:0120159">
    <property type="term" value="F:rRNA pseudouridine synthase activity"/>
    <property type="evidence" value="ECO:0007669"/>
    <property type="project" value="UniProtKB-ARBA"/>
</dbReference>
<dbReference type="PANTHER" id="PTHR47683:SF2">
    <property type="entry name" value="RNA-BINDING S4 DOMAIN-CONTAINING PROTEIN"/>
    <property type="match status" value="1"/>
</dbReference>
<dbReference type="InterPro" id="IPR020103">
    <property type="entry name" value="PsdUridine_synth_cat_dom_sf"/>
</dbReference>
<dbReference type="SUPFAM" id="SSF55120">
    <property type="entry name" value="Pseudouridine synthase"/>
    <property type="match status" value="1"/>
</dbReference>
<organism evidence="7 9">
    <name type="scientific">Methylacidiphilum kamchatkense Kam1</name>
    <dbReference type="NCBI Taxonomy" id="1202785"/>
    <lineage>
        <taxon>Bacteria</taxon>
        <taxon>Pseudomonadati</taxon>
        <taxon>Verrucomicrobiota</taxon>
        <taxon>Methylacidiphilae</taxon>
        <taxon>Methylacidiphilales</taxon>
        <taxon>Methylacidiphilaceae</taxon>
        <taxon>Methylacidiphilum (ex Ratnadevi et al. 2023)</taxon>
    </lineage>
</organism>